<dbReference type="PROSITE" id="PS50850">
    <property type="entry name" value="MFS"/>
    <property type="match status" value="1"/>
</dbReference>
<dbReference type="KEGG" id="cep:Cri9333_3735"/>
<dbReference type="CDD" id="cd17489">
    <property type="entry name" value="MFS_YfcJ_like"/>
    <property type="match status" value="1"/>
</dbReference>
<dbReference type="PANTHER" id="PTHR23531">
    <property type="entry name" value="QUINOLENE RESISTANCE PROTEIN NORA"/>
    <property type="match status" value="1"/>
</dbReference>
<evidence type="ECO:0000256" key="4">
    <source>
        <dbReference type="ARBA" id="ARBA00023136"/>
    </source>
</evidence>
<dbReference type="Gene3D" id="1.20.1250.20">
    <property type="entry name" value="MFS general substrate transporter like domains"/>
    <property type="match status" value="2"/>
</dbReference>
<feature type="transmembrane region" description="Helical" evidence="5">
    <location>
        <begin position="308"/>
        <end position="330"/>
    </location>
</feature>
<dbReference type="Pfam" id="PF07690">
    <property type="entry name" value="MFS_1"/>
    <property type="match status" value="1"/>
</dbReference>
<evidence type="ECO:0000259" key="6">
    <source>
        <dbReference type="PROSITE" id="PS50850"/>
    </source>
</evidence>
<dbReference type="InterPro" id="IPR036259">
    <property type="entry name" value="MFS_trans_sf"/>
</dbReference>
<feature type="transmembrane region" description="Helical" evidence="5">
    <location>
        <begin position="342"/>
        <end position="362"/>
    </location>
</feature>
<dbReference type="STRING" id="1173022.Cri9333_3735"/>
<feature type="transmembrane region" description="Helical" evidence="5">
    <location>
        <begin position="79"/>
        <end position="98"/>
    </location>
</feature>
<feature type="transmembrane region" description="Helical" evidence="5">
    <location>
        <begin position="255"/>
        <end position="272"/>
    </location>
</feature>
<dbReference type="OrthoDB" id="9814001at2"/>
<evidence type="ECO:0000256" key="2">
    <source>
        <dbReference type="ARBA" id="ARBA00022692"/>
    </source>
</evidence>
<organism evidence="7 8">
    <name type="scientific">Crinalium epipsammum PCC 9333</name>
    <dbReference type="NCBI Taxonomy" id="1173022"/>
    <lineage>
        <taxon>Bacteria</taxon>
        <taxon>Bacillati</taxon>
        <taxon>Cyanobacteriota</taxon>
        <taxon>Cyanophyceae</taxon>
        <taxon>Gomontiellales</taxon>
        <taxon>Gomontiellaceae</taxon>
        <taxon>Crinalium</taxon>
    </lineage>
</organism>
<evidence type="ECO:0000256" key="5">
    <source>
        <dbReference type="SAM" id="Phobius"/>
    </source>
</evidence>
<accession>K9W488</accession>
<dbReference type="InterPro" id="IPR052714">
    <property type="entry name" value="MFS_Exporter"/>
</dbReference>
<dbReference type="RefSeq" id="WP_015204648.1">
    <property type="nucleotide sequence ID" value="NC_019753.1"/>
</dbReference>
<dbReference type="HOGENOM" id="CLU_001265_10_13_3"/>
<dbReference type="Proteomes" id="UP000010472">
    <property type="component" value="Chromosome"/>
</dbReference>
<sequence>MKVFWQLEAPQRRSLLILFAAGLFFWSSMGSLLPTLPAYVSDVGGTPQQVGIVMGSFAIGLLVFRPWLGRMVDQRSRKLVLLIGAVVAAIAPLCYLFVKSIPLLIAIRIFHGISIAAWTTAYNALVVDISPISYRGELIGYMSLVTPIGIAIGPAVGGLLQGAFGYQPLFLFAGGLGMLAFLGGNQIHEPKIEHKPDTSLQSSTQQNSRKFWEILVSPPLLVPSLVLLLVGLAFGALSTFVPLFIRETKVDFNAGWFYTSAAISSFSSRLFIGRASDRYGRGLFITASICFYGVAMLLLSYANSPNSFLLAGILEGAGSGTLLPMMIALISDRSSPQERGRVFAVCISGFDLGIAIAGGVLGSVVQYFGYRGIFTISTGLILLALIIFMAISNKNLANSWLFAWGKAPDIYALNYAELEKHAQK</sequence>
<keyword evidence="4 5" id="KW-0472">Membrane</keyword>
<dbReference type="PANTHER" id="PTHR23531:SF1">
    <property type="entry name" value="QUINOLENE RESISTANCE PROTEIN NORA"/>
    <property type="match status" value="1"/>
</dbReference>
<evidence type="ECO:0000313" key="8">
    <source>
        <dbReference type="Proteomes" id="UP000010472"/>
    </source>
</evidence>
<feature type="domain" description="Major facilitator superfamily (MFS) profile" evidence="6">
    <location>
        <begin position="14"/>
        <end position="396"/>
    </location>
</feature>
<dbReference type="GO" id="GO:0005886">
    <property type="term" value="C:plasma membrane"/>
    <property type="evidence" value="ECO:0007669"/>
    <property type="project" value="UniProtKB-SubCell"/>
</dbReference>
<feature type="transmembrane region" description="Helical" evidence="5">
    <location>
        <begin position="138"/>
        <end position="160"/>
    </location>
</feature>
<gene>
    <name evidence="7" type="ORF">Cri9333_3735</name>
</gene>
<dbReference type="EMBL" id="CP003620">
    <property type="protein sequence ID" value="AFZ14547.1"/>
    <property type="molecule type" value="Genomic_DNA"/>
</dbReference>
<evidence type="ECO:0000313" key="7">
    <source>
        <dbReference type="EMBL" id="AFZ14547.1"/>
    </source>
</evidence>
<dbReference type="AlphaFoldDB" id="K9W488"/>
<proteinExistence type="predicted"/>
<reference evidence="7 8" key="1">
    <citation type="submission" date="2012-06" db="EMBL/GenBank/DDBJ databases">
        <title>Finished chromosome of genome of Crinalium epipsammum PCC 9333.</title>
        <authorList>
            <consortium name="US DOE Joint Genome Institute"/>
            <person name="Gugger M."/>
            <person name="Coursin T."/>
            <person name="Rippka R."/>
            <person name="Tandeau De Marsac N."/>
            <person name="Huntemann M."/>
            <person name="Wei C.-L."/>
            <person name="Han J."/>
            <person name="Detter J.C."/>
            <person name="Han C."/>
            <person name="Tapia R."/>
            <person name="Davenport K."/>
            <person name="Daligault H."/>
            <person name="Erkkila T."/>
            <person name="Gu W."/>
            <person name="Munk A.C.C."/>
            <person name="Teshima H."/>
            <person name="Xu Y."/>
            <person name="Chain P."/>
            <person name="Chen A."/>
            <person name="Krypides N."/>
            <person name="Mavromatis K."/>
            <person name="Markowitz V."/>
            <person name="Szeto E."/>
            <person name="Ivanova N."/>
            <person name="Mikhailova N."/>
            <person name="Ovchinnikova G."/>
            <person name="Pagani I."/>
            <person name="Pati A."/>
            <person name="Goodwin L."/>
            <person name="Peters L."/>
            <person name="Pitluck S."/>
            <person name="Woyke T."/>
            <person name="Kerfeld C."/>
        </authorList>
    </citation>
    <scope>NUCLEOTIDE SEQUENCE [LARGE SCALE GENOMIC DNA]</scope>
    <source>
        <strain evidence="7 8">PCC 9333</strain>
    </source>
</reference>
<feature type="transmembrane region" description="Helical" evidence="5">
    <location>
        <begin position="220"/>
        <end position="243"/>
    </location>
</feature>
<evidence type="ECO:0000256" key="1">
    <source>
        <dbReference type="ARBA" id="ARBA00004651"/>
    </source>
</evidence>
<dbReference type="InterPro" id="IPR011701">
    <property type="entry name" value="MFS"/>
</dbReference>
<feature type="transmembrane region" description="Helical" evidence="5">
    <location>
        <begin position="46"/>
        <end position="67"/>
    </location>
</feature>
<dbReference type="eggNOG" id="COG2814">
    <property type="taxonomic scope" value="Bacteria"/>
</dbReference>
<evidence type="ECO:0000256" key="3">
    <source>
        <dbReference type="ARBA" id="ARBA00022989"/>
    </source>
</evidence>
<name>K9W488_9CYAN</name>
<dbReference type="InterPro" id="IPR020846">
    <property type="entry name" value="MFS_dom"/>
</dbReference>
<dbReference type="GO" id="GO:0022857">
    <property type="term" value="F:transmembrane transporter activity"/>
    <property type="evidence" value="ECO:0007669"/>
    <property type="project" value="InterPro"/>
</dbReference>
<feature type="transmembrane region" description="Helical" evidence="5">
    <location>
        <begin position="284"/>
        <end position="302"/>
    </location>
</feature>
<keyword evidence="8" id="KW-1185">Reference proteome</keyword>
<protein>
    <submittedName>
        <fullName evidence="7">Major facilitator superfamily MFS_1</fullName>
    </submittedName>
</protein>
<feature type="transmembrane region" description="Helical" evidence="5">
    <location>
        <begin position="166"/>
        <end position="185"/>
    </location>
</feature>
<comment type="subcellular location">
    <subcellularLocation>
        <location evidence="1">Cell membrane</location>
        <topology evidence="1">Multi-pass membrane protein</topology>
    </subcellularLocation>
</comment>
<keyword evidence="2 5" id="KW-0812">Transmembrane</keyword>
<keyword evidence="3 5" id="KW-1133">Transmembrane helix</keyword>
<dbReference type="SUPFAM" id="SSF103473">
    <property type="entry name" value="MFS general substrate transporter"/>
    <property type="match status" value="1"/>
</dbReference>
<feature type="transmembrane region" description="Helical" evidence="5">
    <location>
        <begin position="368"/>
        <end position="391"/>
    </location>
</feature>
<feature type="transmembrane region" description="Helical" evidence="5">
    <location>
        <begin position="104"/>
        <end position="126"/>
    </location>
</feature>